<protein>
    <submittedName>
        <fullName evidence="2">Uncharacterized protein</fullName>
    </submittedName>
</protein>
<gene>
    <name evidence="2" type="ORF">F8M41_018604</name>
</gene>
<feature type="signal peptide" evidence="1">
    <location>
        <begin position="1"/>
        <end position="20"/>
    </location>
</feature>
<evidence type="ECO:0000256" key="1">
    <source>
        <dbReference type="SAM" id="SignalP"/>
    </source>
</evidence>
<dbReference type="AlphaFoldDB" id="A0A8H4ALF1"/>
<accession>A0A8H4ALF1</accession>
<evidence type="ECO:0000313" key="3">
    <source>
        <dbReference type="Proteomes" id="UP000439903"/>
    </source>
</evidence>
<dbReference type="EMBL" id="WTPW01000458">
    <property type="protein sequence ID" value="KAF0509227.1"/>
    <property type="molecule type" value="Genomic_DNA"/>
</dbReference>
<name>A0A8H4ALF1_GIGMA</name>
<comment type="caution">
    <text evidence="2">The sequence shown here is derived from an EMBL/GenBank/DDBJ whole genome shotgun (WGS) entry which is preliminary data.</text>
</comment>
<keyword evidence="1" id="KW-0732">Signal</keyword>
<evidence type="ECO:0000313" key="2">
    <source>
        <dbReference type="EMBL" id="KAF0509227.1"/>
    </source>
</evidence>
<proteinExistence type="predicted"/>
<dbReference type="Proteomes" id="UP000439903">
    <property type="component" value="Unassembled WGS sequence"/>
</dbReference>
<reference evidence="2 3" key="1">
    <citation type="journal article" date="2019" name="Environ. Microbiol.">
        <title>At the nexus of three kingdoms: the genome of the mycorrhizal fungus Gigaspora margarita provides insights into plant, endobacterial and fungal interactions.</title>
        <authorList>
            <person name="Venice F."/>
            <person name="Ghignone S."/>
            <person name="Salvioli di Fossalunga A."/>
            <person name="Amselem J."/>
            <person name="Novero M."/>
            <person name="Xianan X."/>
            <person name="Sedzielewska Toro K."/>
            <person name="Morin E."/>
            <person name="Lipzen A."/>
            <person name="Grigoriev I.V."/>
            <person name="Henrissat B."/>
            <person name="Martin F.M."/>
            <person name="Bonfante P."/>
        </authorList>
    </citation>
    <scope>NUCLEOTIDE SEQUENCE [LARGE SCALE GENOMIC DNA]</scope>
    <source>
        <strain evidence="2 3">BEG34</strain>
    </source>
</reference>
<keyword evidence="3" id="KW-1185">Reference proteome</keyword>
<feature type="chain" id="PRO_5034156109" evidence="1">
    <location>
        <begin position="21"/>
        <end position="86"/>
    </location>
</feature>
<organism evidence="2 3">
    <name type="scientific">Gigaspora margarita</name>
    <dbReference type="NCBI Taxonomy" id="4874"/>
    <lineage>
        <taxon>Eukaryota</taxon>
        <taxon>Fungi</taxon>
        <taxon>Fungi incertae sedis</taxon>
        <taxon>Mucoromycota</taxon>
        <taxon>Glomeromycotina</taxon>
        <taxon>Glomeromycetes</taxon>
        <taxon>Diversisporales</taxon>
        <taxon>Gigasporaceae</taxon>
        <taxon>Gigaspora</taxon>
    </lineage>
</organism>
<sequence>MCRRLIFMLILYLDYGSFYTRENTFRQEGNSDNSSFFHLGVTNEQDIMSRICLGVRNYDLQEAVKQSNLELASSSGAGQERRVEYV</sequence>